<dbReference type="RefSeq" id="WP_016420667.1">
    <property type="nucleotide sequence ID" value="NZ_CAUVDM010000063.1"/>
</dbReference>
<dbReference type="AlphaFoldDB" id="A0A1H2WBS6"/>
<dbReference type="Pfam" id="PF01464">
    <property type="entry name" value="SLT"/>
    <property type="match status" value="1"/>
</dbReference>
<comment type="caution">
    <text evidence="3">The sequence shown here is derived from an EMBL/GenBank/DDBJ whole genome shotgun (WGS) entry which is preliminary data.</text>
</comment>
<gene>
    <name evidence="3" type="ORF">SAMN05444420_10423</name>
</gene>
<dbReference type="Proteomes" id="UP000182771">
    <property type="component" value="Unassembled WGS sequence"/>
</dbReference>
<evidence type="ECO:0000313" key="3">
    <source>
        <dbReference type="EMBL" id="SDW77489.1"/>
    </source>
</evidence>
<dbReference type="EMBL" id="FNND01000004">
    <property type="protein sequence ID" value="SDW77489.1"/>
    <property type="molecule type" value="Genomic_DNA"/>
</dbReference>
<dbReference type="InterPro" id="IPR008258">
    <property type="entry name" value="Transglycosylase_SLT_dom_1"/>
</dbReference>
<dbReference type="OrthoDB" id="9815002at2"/>
<dbReference type="PANTHER" id="PTHR37423:SF2">
    <property type="entry name" value="MEMBRANE-BOUND LYTIC MUREIN TRANSGLYCOSYLASE C"/>
    <property type="match status" value="1"/>
</dbReference>
<evidence type="ECO:0000259" key="2">
    <source>
        <dbReference type="Pfam" id="PF01464"/>
    </source>
</evidence>
<feature type="domain" description="Transglycosylase SLT" evidence="2">
    <location>
        <begin position="126"/>
        <end position="219"/>
    </location>
</feature>
<accession>A0A1H2WBS6</accession>
<reference evidence="3 4" key="1">
    <citation type="submission" date="2016-10" db="EMBL/GenBank/DDBJ databases">
        <authorList>
            <person name="Varghese N."/>
            <person name="Submissions S."/>
        </authorList>
    </citation>
    <scope>NUCLEOTIDE SEQUENCE [LARGE SCALE GENOMIC DNA]</scope>
    <source>
        <strain evidence="3 4">DSM 11449</strain>
    </source>
</reference>
<dbReference type="SUPFAM" id="SSF53955">
    <property type="entry name" value="Lysozyme-like"/>
    <property type="match status" value="1"/>
</dbReference>
<comment type="similarity">
    <text evidence="1">Belongs to the transglycosylase Slt family.</text>
</comment>
<protein>
    <submittedName>
        <fullName evidence="3">Transglycosylase SLT domain-containing protein</fullName>
    </submittedName>
</protein>
<evidence type="ECO:0000313" key="4">
    <source>
        <dbReference type="Proteomes" id="UP000182771"/>
    </source>
</evidence>
<dbReference type="InterPro" id="IPR023346">
    <property type="entry name" value="Lysozyme-like_dom_sf"/>
</dbReference>
<dbReference type="GeneID" id="85017456"/>
<keyword evidence="4" id="KW-1185">Reference proteome</keyword>
<sequence>MSKFFSICQKIFSWIGVFAIALLLINAVASPAESEVLTLSADDPIMVEAISERDSLPMYQVRAFDLPKKLDFAGEAVPLQLSDVRERLDRELLVNVYWQSNGLLLIKRAHKFFPIIEPILHKYDIPNDFKYLALIESGLMNVVSPSGAAGFWQFMKNTAKEYDLEMEDTVDERFHLEKATEAACLYLKKAKEEMGSWTLAAAAYNAGKAGIRNQLNKQEVSSYYDLHLNNETSRYVFRILAVKEIMKNPKKYGFYYKQDQLYNLEPVQYITVDSTINNLASFAKLYKTNYKTIRLLNPWIRDFSLQNKSGKTYVIKVPK</sequence>
<dbReference type="PANTHER" id="PTHR37423">
    <property type="entry name" value="SOLUBLE LYTIC MUREIN TRANSGLYCOSYLASE-RELATED"/>
    <property type="match status" value="1"/>
</dbReference>
<proteinExistence type="inferred from homology"/>
<evidence type="ECO:0000256" key="1">
    <source>
        <dbReference type="ARBA" id="ARBA00007734"/>
    </source>
</evidence>
<dbReference type="CDD" id="cd16894">
    <property type="entry name" value="MltD-like"/>
    <property type="match status" value="1"/>
</dbReference>
<organism evidence="3 4">
    <name type="scientific">Capnocytophaga granulosa</name>
    <dbReference type="NCBI Taxonomy" id="45242"/>
    <lineage>
        <taxon>Bacteria</taxon>
        <taxon>Pseudomonadati</taxon>
        <taxon>Bacteroidota</taxon>
        <taxon>Flavobacteriia</taxon>
        <taxon>Flavobacteriales</taxon>
        <taxon>Flavobacteriaceae</taxon>
        <taxon>Capnocytophaga</taxon>
    </lineage>
</organism>
<dbReference type="Gene3D" id="1.10.530.10">
    <property type="match status" value="1"/>
</dbReference>
<name>A0A1H2WBS6_9FLAO</name>